<proteinExistence type="predicted"/>
<reference evidence="1" key="1">
    <citation type="submission" date="2019-08" db="EMBL/GenBank/DDBJ databases">
        <authorList>
            <person name="Liu F."/>
        </authorList>
    </citation>
    <scope>NUCLEOTIDE SEQUENCE [LARGE SCALE GENOMIC DNA]</scope>
    <source>
        <strain evidence="1">PA1801</strain>
        <tissue evidence="1">Leaf</tissue>
    </source>
</reference>
<evidence type="ECO:0000313" key="2">
    <source>
        <dbReference type="Proteomes" id="UP000325315"/>
    </source>
</evidence>
<name>A0A5B6UG59_9ROSI</name>
<comment type="caution">
    <text evidence="1">The sequence shown here is derived from an EMBL/GenBank/DDBJ whole genome shotgun (WGS) entry which is preliminary data.</text>
</comment>
<gene>
    <name evidence="1" type="ORF">EPI10_018880</name>
</gene>
<protein>
    <submittedName>
        <fullName evidence="1">Uncharacterized protein</fullName>
    </submittedName>
</protein>
<dbReference type="AlphaFoldDB" id="A0A5B6UG59"/>
<keyword evidence="2" id="KW-1185">Reference proteome</keyword>
<evidence type="ECO:0000313" key="1">
    <source>
        <dbReference type="EMBL" id="KAA3455907.1"/>
    </source>
</evidence>
<sequence length="143" mass="17301">MLRYYVLEFKGNWEKCLLLVEFTYTNIFQSSIRWYCMTFYVIVNDELCYIGRNSGRKRYTRYWISNQQKSISESIALEKDSSLWLHREVNSVIIWVVLVYWERRPMTYPLELPSKLGQIYNVFQLPMLQSDHSYIISPTDVEI</sequence>
<organism evidence="1 2">
    <name type="scientific">Gossypium australe</name>
    <dbReference type="NCBI Taxonomy" id="47621"/>
    <lineage>
        <taxon>Eukaryota</taxon>
        <taxon>Viridiplantae</taxon>
        <taxon>Streptophyta</taxon>
        <taxon>Embryophyta</taxon>
        <taxon>Tracheophyta</taxon>
        <taxon>Spermatophyta</taxon>
        <taxon>Magnoliopsida</taxon>
        <taxon>eudicotyledons</taxon>
        <taxon>Gunneridae</taxon>
        <taxon>Pentapetalae</taxon>
        <taxon>rosids</taxon>
        <taxon>malvids</taxon>
        <taxon>Malvales</taxon>
        <taxon>Malvaceae</taxon>
        <taxon>Malvoideae</taxon>
        <taxon>Gossypium</taxon>
    </lineage>
</organism>
<accession>A0A5B6UG59</accession>
<dbReference type="EMBL" id="SMMG02000012">
    <property type="protein sequence ID" value="KAA3455907.1"/>
    <property type="molecule type" value="Genomic_DNA"/>
</dbReference>
<dbReference type="Proteomes" id="UP000325315">
    <property type="component" value="Unassembled WGS sequence"/>
</dbReference>